<dbReference type="EMBL" id="CM011681">
    <property type="protein sequence ID" value="TMS16012.1"/>
    <property type="molecule type" value="Genomic_DNA"/>
</dbReference>
<evidence type="ECO:0000313" key="2">
    <source>
        <dbReference type="Proteomes" id="UP000793456"/>
    </source>
</evidence>
<protein>
    <submittedName>
        <fullName evidence="1">Uncharacterized protein</fullName>
    </submittedName>
</protein>
<comment type="caution">
    <text evidence="1">The sequence shown here is derived from an EMBL/GenBank/DDBJ whole genome shotgun (WGS) entry which is preliminary data.</text>
</comment>
<reference evidence="1" key="1">
    <citation type="submission" date="2018-11" db="EMBL/GenBank/DDBJ databases">
        <title>The sequence and de novo assembly of Larimichthys crocea genome using PacBio and Hi-C technologies.</title>
        <authorList>
            <person name="Xu P."/>
            <person name="Chen B."/>
            <person name="Zhou Z."/>
            <person name="Ke Q."/>
            <person name="Wu Y."/>
            <person name="Bai H."/>
            <person name="Pu F."/>
        </authorList>
    </citation>
    <scope>NUCLEOTIDE SEQUENCE</scope>
    <source>
        <tissue evidence="1">Muscle</tissue>
    </source>
</reference>
<sequence length="201" mass="22090">MTDQLMVPTLGSQEGAFENVRMNYSGDQGQTIRQLISAHVLRRVAMCVLSSPHGRRQHLAVSHEKGKITVLQLSTLLKQADSSKRKLTLTRLASAPVPFTVLSLTGNPCNEDYLAVCGLKDCHVLTFSSTGSVSDHLVLHPQLATGNFIIKAIWLPGSQTELAIITADFVKIYDLSVDALSPMYYFLLPSSKIRDATFLFN</sequence>
<proteinExistence type="predicted"/>
<dbReference type="Proteomes" id="UP000793456">
    <property type="component" value="Chromosome VIII"/>
</dbReference>
<keyword evidence="2" id="KW-1185">Reference proteome</keyword>
<name>A0ACD3R8V1_LARCR</name>
<evidence type="ECO:0000313" key="1">
    <source>
        <dbReference type="EMBL" id="TMS16012.1"/>
    </source>
</evidence>
<organism evidence="1 2">
    <name type="scientific">Larimichthys crocea</name>
    <name type="common">Large yellow croaker</name>
    <name type="synonym">Pseudosciaena crocea</name>
    <dbReference type="NCBI Taxonomy" id="215358"/>
    <lineage>
        <taxon>Eukaryota</taxon>
        <taxon>Metazoa</taxon>
        <taxon>Chordata</taxon>
        <taxon>Craniata</taxon>
        <taxon>Vertebrata</taxon>
        <taxon>Euteleostomi</taxon>
        <taxon>Actinopterygii</taxon>
        <taxon>Neopterygii</taxon>
        <taxon>Teleostei</taxon>
        <taxon>Neoteleostei</taxon>
        <taxon>Acanthomorphata</taxon>
        <taxon>Eupercaria</taxon>
        <taxon>Sciaenidae</taxon>
        <taxon>Larimichthys</taxon>
    </lineage>
</organism>
<accession>A0ACD3R8V1</accession>
<gene>
    <name evidence="1" type="ORF">E3U43_013305</name>
</gene>